<gene>
    <name evidence="2" type="ORF">MCOR_57038</name>
</gene>
<name>A0A6J8F082_MYTCO</name>
<evidence type="ECO:0000313" key="3">
    <source>
        <dbReference type="Proteomes" id="UP000507470"/>
    </source>
</evidence>
<accession>A0A6J8F082</accession>
<evidence type="ECO:0000256" key="1">
    <source>
        <dbReference type="SAM" id="MobiDB-lite"/>
    </source>
</evidence>
<dbReference type="EMBL" id="CACVKT020010208">
    <property type="protein sequence ID" value="CAC5425195.1"/>
    <property type="molecule type" value="Genomic_DNA"/>
</dbReference>
<keyword evidence="3" id="KW-1185">Reference proteome</keyword>
<proteinExistence type="predicted"/>
<feature type="region of interest" description="Disordered" evidence="1">
    <location>
        <begin position="1"/>
        <end position="72"/>
    </location>
</feature>
<protein>
    <submittedName>
        <fullName evidence="2">Uncharacterized protein</fullName>
    </submittedName>
</protein>
<organism evidence="2 3">
    <name type="scientific">Mytilus coruscus</name>
    <name type="common">Sea mussel</name>
    <dbReference type="NCBI Taxonomy" id="42192"/>
    <lineage>
        <taxon>Eukaryota</taxon>
        <taxon>Metazoa</taxon>
        <taxon>Spiralia</taxon>
        <taxon>Lophotrochozoa</taxon>
        <taxon>Mollusca</taxon>
        <taxon>Bivalvia</taxon>
        <taxon>Autobranchia</taxon>
        <taxon>Pteriomorphia</taxon>
        <taxon>Mytilida</taxon>
        <taxon>Mytiloidea</taxon>
        <taxon>Mytilidae</taxon>
        <taxon>Mytilinae</taxon>
        <taxon>Mytilus</taxon>
    </lineage>
</organism>
<feature type="compositionally biased region" description="Low complexity" evidence="1">
    <location>
        <begin position="9"/>
        <end position="22"/>
    </location>
</feature>
<reference evidence="2 3" key="1">
    <citation type="submission" date="2020-06" db="EMBL/GenBank/DDBJ databases">
        <authorList>
            <person name="Li R."/>
            <person name="Bekaert M."/>
        </authorList>
    </citation>
    <scope>NUCLEOTIDE SEQUENCE [LARGE SCALE GENOMIC DNA]</scope>
    <source>
        <strain evidence="3">wild</strain>
    </source>
</reference>
<sequence length="156" mass="17830">MPRRGIKRTNNSNSYSNTSDNTAFDESVEKKPSKKKSKQRNKNKSSNVNKGEHKSEHLNGSGDFRNVNNQTSSTVDNVNLMSSFNQPRYVNDSNLMYSQNPSPMSQMQNQSQHLCSTCSTPGMMSFLYTKYITHHLLPNKFRSKARLVDELFRKNG</sequence>
<feature type="compositionally biased region" description="Basic residues" evidence="1">
    <location>
        <begin position="32"/>
        <end position="43"/>
    </location>
</feature>
<evidence type="ECO:0000313" key="2">
    <source>
        <dbReference type="EMBL" id="CAC5425195.1"/>
    </source>
</evidence>
<dbReference type="AlphaFoldDB" id="A0A6J8F082"/>
<dbReference type="Proteomes" id="UP000507470">
    <property type="component" value="Unassembled WGS sequence"/>
</dbReference>